<dbReference type="Proteomes" id="UP000319627">
    <property type="component" value="Unassembled WGS sequence"/>
</dbReference>
<feature type="signal peptide" evidence="9">
    <location>
        <begin position="1"/>
        <end position="24"/>
    </location>
</feature>
<evidence type="ECO:0000256" key="3">
    <source>
        <dbReference type="ARBA" id="ARBA00005874"/>
    </source>
</evidence>
<dbReference type="EC" id="2.3.1.20" evidence="5"/>
<keyword evidence="11" id="KW-1185">Reference proteome</keyword>
<dbReference type="GO" id="GO:0016788">
    <property type="term" value="F:hydrolase activity, acting on ester bonds"/>
    <property type="evidence" value="ECO:0007669"/>
    <property type="project" value="TreeGrafter"/>
</dbReference>
<organism evidence="10 11">
    <name type="scientific">Azomonas agilis</name>
    <dbReference type="NCBI Taxonomy" id="116849"/>
    <lineage>
        <taxon>Bacteria</taxon>
        <taxon>Pseudomonadati</taxon>
        <taxon>Pseudomonadota</taxon>
        <taxon>Gammaproteobacteria</taxon>
        <taxon>Pseudomonadales</taxon>
        <taxon>Pseudomonadaceae</taxon>
        <taxon>Azomonas</taxon>
    </lineage>
</organism>
<dbReference type="AlphaFoldDB" id="A0A562IZT9"/>
<dbReference type="InterPro" id="IPR052558">
    <property type="entry name" value="Siderophore_Hydrolase_D"/>
</dbReference>
<dbReference type="InterPro" id="IPR006311">
    <property type="entry name" value="TAT_signal"/>
</dbReference>
<comment type="similarity">
    <text evidence="2">Belongs to the esterase D family.</text>
</comment>
<dbReference type="RefSeq" id="WP_144570270.1">
    <property type="nucleotide sequence ID" value="NZ_VLKG01000002.1"/>
</dbReference>
<keyword evidence="6" id="KW-0378">Hydrolase</keyword>
<dbReference type="SUPFAM" id="SSF53474">
    <property type="entry name" value="alpha/beta-Hydrolases"/>
    <property type="match status" value="1"/>
</dbReference>
<dbReference type="PANTHER" id="PTHR40841:SF2">
    <property type="entry name" value="SIDEROPHORE-DEGRADING ESTERASE (EUROFUNG)"/>
    <property type="match status" value="1"/>
</dbReference>
<evidence type="ECO:0000256" key="6">
    <source>
        <dbReference type="ARBA" id="ARBA00022801"/>
    </source>
</evidence>
<evidence type="ECO:0000313" key="10">
    <source>
        <dbReference type="EMBL" id="TWH76468.1"/>
    </source>
</evidence>
<dbReference type="EC" id="2.3.1.122" evidence="4"/>
<protein>
    <recommendedName>
        <fullName evidence="7">Acyl-CoA:diacylglycerol acyltransferase</fullName>
        <ecNumber evidence="4">2.3.1.122</ecNumber>
        <ecNumber evidence="5">2.3.1.20</ecNumber>
    </recommendedName>
</protein>
<comment type="similarity">
    <text evidence="3">Belongs to the mycobacterial A85 antigen family.</text>
</comment>
<evidence type="ECO:0000256" key="7">
    <source>
        <dbReference type="ARBA" id="ARBA00032572"/>
    </source>
</evidence>
<evidence type="ECO:0000256" key="1">
    <source>
        <dbReference type="ARBA" id="ARBA00000697"/>
    </source>
</evidence>
<dbReference type="PROSITE" id="PS51318">
    <property type="entry name" value="TAT"/>
    <property type="match status" value="1"/>
</dbReference>
<comment type="catalytic activity">
    <reaction evidence="8">
        <text>an acyl-CoA + a 1,2-diacyl-sn-glycerol = a triacyl-sn-glycerol + CoA</text>
        <dbReference type="Rhea" id="RHEA:10868"/>
        <dbReference type="ChEBI" id="CHEBI:17815"/>
        <dbReference type="ChEBI" id="CHEBI:57287"/>
        <dbReference type="ChEBI" id="CHEBI:58342"/>
        <dbReference type="ChEBI" id="CHEBI:64615"/>
        <dbReference type="EC" id="2.3.1.20"/>
    </reaction>
</comment>
<dbReference type="EMBL" id="VLKG01000002">
    <property type="protein sequence ID" value="TWH76468.1"/>
    <property type="molecule type" value="Genomic_DNA"/>
</dbReference>
<sequence>MDKLSRRSVLWAGLSLAAAGPVLAQTRPQETQTEATATAQRAQAIGQPAELIEDPRVETLDLTVSGHTWRLLIGAPAVEVPPEGYSVLYVLDGNACFPMLWHAREQLAPKAPVVIVGVGYPITQRFDVVRRYWDLTPETAAEYLRMRGSAESRSTGGQAVFLDFLAQEVKQAISQRFKVNPKQQTLFGHSLAGLFTLYTLFNRPTLFQNYVAADPAIWWNNRSILHEESAFRAGVSIAGGAVVDPLRLLVEKSGQAHGSHTREEIQEGIDIAKALGGRLANIKGLDVFYRDFPEHSHPSMIEPSVRDALLFHMHQQLPEDVVKLTA</sequence>
<evidence type="ECO:0000256" key="4">
    <source>
        <dbReference type="ARBA" id="ARBA00012820"/>
    </source>
</evidence>
<comment type="caution">
    <text evidence="10">The sequence shown here is derived from an EMBL/GenBank/DDBJ whole genome shotgun (WGS) entry which is preliminary data.</text>
</comment>
<gene>
    <name evidence="10" type="ORF">LX59_00506</name>
</gene>
<dbReference type="OrthoDB" id="9784036at2"/>
<evidence type="ECO:0000256" key="2">
    <source>
        <dbReference type="ARBA" id="ARBA00005622"/>
    </source>
</evidence>
<name>A0A562IZT9_9GAMM</name>
<comment type="catalytic activity">
    <reaction evidence="1">
        <text>2 alpha,alpha'-trehalose 6-mycolate = alpha,alpha'-trehalose 6,6'-bismycolate + alpha,alpha-trehalose</text>
        <dbReference type="Rhea" id="RHEA:23472"/>
        <dbReference type="ChEBI" id="CHEBI:16551"/>
        <dbReference type="ChEBI" id="CHEBI:18195"/>
        <dbReference type="ChEBI" id="CHEBI:18234"/>
        <dbReference type="EC" id="2.3.1.122"/>
    </reaction>
</comment>
<dbReference type="PANTHER" id="PTHR40841">
    <property type="entry name" value="SIDEROPHORE TRIACETYLFUSARININE C ESTERASE"/>
    <property type="match status" value="1"/>
</dbReference>
<dbReference type="InterPro" id="IPR029058">
    <property type="entry name" value="AB_hydrolase_fold"/>
</dbReference>
<accession>A0A562IZT9</accession>
<evidence type="ECO:0000256" key="8">
    <source>
        <dbReference type="ARBA" id="ARBA00048109"/>
    </source>
</evidence>
<evidence type="ECO:0000313" key="11">
    <source>
        <dbReference type="Proteomes" id="UP000319627"/>
    </source>
</evidence>
<proteinExistence type="inferred from homology"/>
<evidence type="ECO:0000256" key="9">
    <source>
        <dbReference type="SAM" id="SignalP"/>
    </source>
</evidence>
<evidence type="ECO:0000256" key="5">
    <source>
        <dbReference type="ARBA" id="ARBA00013244"/>
    </source>
</evidence>
<feature type="chain" id="PRO_5021889523" description="Acyl-CoA:diacylglycerol acyltransferase" evidence="9">
    <location>
        <begin position="25"/>
        <end position="326"/>
    </location>
</feature>
<dbReference type="Pfam" id="PF00756">
    <property type="entry name" value="Esterase"/>
    <property type="match status" value="1"/>
</dbReference>
<reference evidence="10 11" key="1">
    <citation type="submission" date="2019-07" db="EMBL/GenBank/DDBJ databases">
        <title>Genomic Encyclopedia of Type Strains, Phase I: the one thousand microbial genomes (KMG-I) project.</title>
        <authorList>
            <person name="Kyrpides N."/>
        </authorList>
    </citation>
    <scope>NUCLEOTIDE SEQUENCE [LARGE SCALE GENOMIC DNA]</scope>
    <source>
        <strain evidence="10 11">DSM 375</strain>
    </source>
</reference>
<dbReference type="Gene3D" id="3.40.50.1820">
    <property type="entry name" value="alpha/beta hydrolase"/>
    <property type="match status" value="1"/>
</dbReference>
<dbReference type="GO" id="GO:0004144">
    <property type="term" value="F:diacylglycerol O-acyltransferase activity"/>
    <property type="evidence" value="ECO:0007669"/>
    <property type="project" value="UniProtKB-EC"/>
</dbReference>
<keyword evidence="9" id="KW-0732">Signal</keyword>
<dbReference type="InterPro" id="IPR000801">
    <property type="entry name" value="Esterase-like"/>
</dbReference>
<dbReference type="GO" id="GO:0050348">
    <property type="term" value="F:trehalose O-mycolyltransferase activity"/>
    <property type="evidence" value="ECO:0007669"/>
    <property type="project" value="UniProtKB-EC"/>
</dbReference>